<evidence type="ECO:0000256" key="3">
    <source>
        <dbReference type="ARBA" id="ARBA00022448"/>
    </source>
</evidence>
<dbReference type="EMBL" id="NAIA01000003">
    <property type="protein sequence ID" value="OWF65906.1"/>
    <property type="molecule type" value="Genomic_DNA"/>
</dbReference>
<evidence type="ECO:0000256" key="6">
    <source>
        <dbReference type="ARBA" id="ARBA00023136"/>
    </source>
</evidence>
<feature type="coiled-coil region" evidence="8">
    <location>
        <begin position="242"/>
        <end position="273"/>
    </location>
</feature>
<dbReference type="InterPro" id="IPR003423">
    <property type="entry name" value="OMP_efflux"/>
</dbReference>
<feature type="signal peptide" evidence="9">
    <location>
        <begin position="1"/>
        <end position="19"/>
    </location>
</feature>
<comment type="similarity">
    <text evidence="2">Belongs to the outer membrane factor (OMF) (TC 1.B.17) family.</text>
</comment>
<dbReference type="InterPro" id="IPR010130">
    <property type="entry name" value="T1SS_OMP_TolC"/>
</dbReference>
<keyword evidence="11" id="KW-1185">Reference proteome</keyword>
<dbReference type="GO" id="GO:0015288">
    <property type="term" value="F:porin activity"/>
    <property type="evidence" value="ECO:0007669"/>
    <property type="project" value="TreeGrafter"/>
</dbReference>
<dbReference type="Gene3D" id="1.20.1600.10">
    <property type="entry name" value="Outer membrane efflux proteins (OEP)"/>
    <property type="match status" value="1"/>
</dbReference>
<evidence type="ECO:0000256" key="9">
    <source>
        <dbReference type="SAM" id="SignalP"/>
    </source>
</evidence>
<reference evidence="10 11" key="1">
    <citation type="submission" date="2017-03" db="EMBL/GenBank/DDBJ databases">
        <title>New species Polynucleobacter sp. MWH-EgelM1-30-B4.</title>
        <authorList>
            <person name="Hahn M.W."/>
        </authorList>
    </citation>
    <scope>NUCLEOTIDE SEQUENCE [LARGE SCALE GENOMIC DNA]</scope>
    <source>
        <strain evidence="10 11">MWH-EgelM1-30-B4</strain>
    </source>
</reference>
<dbReference type="SUPFAM" id="SSF56954">
    <property type="entry name" value="Outer membrane efflux proteins (OEP)"/>
    <property type="match status" value="1"/>
</dbReference>
<evidence type="ECO:0000256" key="1">
    <source>
        <dbReference type="ARBA" id="ARBA00004442"/>
    </source>
</evidence>
<dbReference type="InterPro" id="IPR051906">
    <property type="entry name" value="TolC-like"/>
</dbReference>
<keyword evidence="5" id="KW-0812">Transmembrane</keyword>
<evidence type="ECO:0008006" key="12">
    <source>
        <dbReference type="Google" id="ProtNLM"/>
    </source>
</evidence>
<dbReference type="Proteomes" id="UP000196880">
    <property type="component" value="Unassembled WGS sequence"/>
</dbReference>
<keyword evidence="4" id="KW-1134">Transmembrane beta strand</keyword>
<gene>
    <name evidence="10" type="ORF">B6A14_09110</name>
</gene>
<dbReference type="GO" id="GO:0015562">
    <property type="term" value="F:efflux transmembrane transporter activity"/>
    <property type="evidence" value="ECO:0007669"/>
    <property type="project" value="InterPro"/>
</dbReference>
<feature type="chain" id="PRO_5012125988" description="Type I secretion protein TolC" evidence="9">
    <location>
        <begin position="20"/>
        <end position="444"/>
    </location>
</feature>
<dbReference type="PANTHER" id="PTHR30026:SF20">
    <property type="entry name" value="OUTER MEMBRANE PROTEIN TOLC"/>
    <property type="match status" value="1"/>
</dbReference>
<keyword evidence="3" id="KW-0813">Transport</keyword>
<keyword evidence="7" id="KW-0998">Cell outer membrane</keyword>
<dbReference type="AlphaFoldDB" id="A0A210RY37"/>
<keyword evidence="6" id="KW-0472">Membrane</keyword>
<sequence>MRKSLLVLGCCAMVQPAMALDLMQSYELALKNDPVYRSASKDYEAGLENNGIGRAAILPKIGAAYNQNANKATQWGAQYTGGPQTSTNWNYPSNYSYVQLTQPIFSLEAFARWRQGIAQADFSQSKFIYNTQDMLIRVAQAYTDLLFAVDQLQFQTAERDAFLEQWNVAKKLNKGGEVSMTDILEAEASYQVAEAKVIDAKDAIENAKRKLDSITGTNITNVNDVNKLSAGFRYLNLPATKFEDWKEKALASNAELKAAENNMEIAKQEYRKNHGGHYPTLNLIGAMTTQQSNTVTSINNTTNQAYVGVQVNLPIYSGGEINARSSQALANYEKAKADYDVTRDKVITELRKQYDFVVSGKQKVAALTSAQESATQLVKAMRKSVQAGERINVDILLAEKGLFNTRRDLAQTKYNYLVAYLKLNQLGGSLEVNDFEKVAVYFKK</sequence>
<comment type="caution">
    <text evidence="10">The sequence shown here is derived from an EMBL/GenBank/DDBJ whole genome shotgun (WGS) entry which is preliminary data.</text>
</comment>
<keyword evidence="9" id="KW-0732">Signal</keyword>
<protein>
    <recommendedName>
        <fullName evidence="12">Type I secretion protein TolC</fullName>
    </recommendedName>
</protein>
<organism evidence="10 11">
    <name type="scientific">Polynucleobacter hirudinilacicola</name>
    <dbReference type="NCBI Taxonomy" id="1743166"/>
    <lineage>
        <taxon>Bacteria</taxon>
        <taxon>Pseudomonadati</taxon>
        <taxon>Pseudomonadota</taxon>
        <taxon>Betaproteobacteria</taxon>
        <taxon>Burkholderiales</taxon>
        <taxon>Burkholderiaceae</taxon>
        <taxon>Polynucleobacter</taxon>
    </lineage>
</organism>
<accession>A0A210RY37</accession>
<dbReference type="Pfam" id="PF02321">
    <property type="entry name" value="OEP"/>
    <property type="match status" value="2"/>
</dbReference>
<dbReference type="GO" id="GO:1990281">
    <property type="term" value="C:efflux pump complex"/>
    <property type="evidence" value="ECO:0007669"/>
    <property type="project" value="TreeGrafter"/>
</dbReference>
<evidence type="ECO:0000256" key="5">
    <source>
        <dbReference type="ARBA" id="ARBA00022692"/>
    </source>
</evidence>
<evidence type="ECO:0000313" key="10">
    <source>
        <dbReference type="EMBL" id="OWF65906.1"/>
    </source>
</evidence>
<comment type="subcellular location">
    <subcellularLocation>
        <location evidence="1">Cell outer membrane</location>
    </subcellularLocation>
</comment>
<proteinExistence type="inferred from homology"/>
<evidence type="ECO:0000256" key="7">
    <source>
        <dbReference type="ARBA" id="ARBA00023237"/>
    </source>
</evidence>
<keyword evidence="8" id="KW-0175">Coiled coil</keyword>
<evidence type="ECO:0000256" key="2">
    <source>
        <dbReference type="ARBA" id="ARBA00007613"/>
    </source>
</evidence>
<evidence type="ECO:0000256" key="4">
    <source>
        <dbReference type="ARBA" id="ARBA00022452"/>
    </source>
</evidence>
<evidence type="ECO:0000313" key="11">
    <source>
        <dbReference type="Proteomes" id="UP000196880"/>
    </source>
</evidence>
<name>A0A210RY37_9BURK</name>
<dbReference type="PANTHER" id="PTHR30026">
    <property type="entry name" value="OUTER MEMBRANE PROTEIN TOLC"/>
    <property type="match status" value="1"/>
</dbReference>
<evidence type="ECO:0000256" key="8">
    <source>
        <dbReference type="SAM" id="Coils"/>
    </source>
</evidence>
<dbReference type="NCBIfam" id="TIGR01844">
    <property type="entry name" value="type_I_sec_TolC"/>
    <property type="match status" value="1"/>
</dbReference>
<dbReference type="GO" id="GO:0009279">
    <property type="term" value="C:cell outer membrane"/>
    <property type="evidence" value="ECO:0007669"/>
    <property type="project" value="UniProtKB-SubCell"/>
</dbReference>